<dbReference type="Proteomes" id="UP000646738">
    <property type="component" value="Unassembled WGS sequence"/>
</dbReference>
<comment type="caution">
    <text evidence="2">The sequence shown here is derived from an EMBL/GenBank/DDBJ whole genome shotgun (WGS) entry which is preliminary data.</text>
</comment>
<protein>
    <recommendedName>
        <fullName evidence="4">ATP-grasp target RiPP</fullName>
    </recommendedName>
</protein>
<keyword evidence="3" id="KW-1185">Reference proteome</keyword>
<organism evidence="2 3">
    <name type="scientific">Streptomyces rubradiris</name>
    <name type="common">Streptomyces achromogenes subsp. rubradiris</name>
    <dbReference type="NCBI Taxonomy" id="285531"/>
    <lineage>
        <taxon>Bacteria</taxon>
        <taxon>Bacillati</taxon>
        <taxon>Actinomycetota</taxon>
        <taxon>Actinomycetes</taxon>
        <taxon>Kitasatosporales</taxon>
        <taxon>Streptomycetaceae</taxon>
        <taxon>Streptomyces</taxon>
    </lineage>
</organism>
<accession>A0ABQ3RLP5</accession>
<gene>
    <name evidence="2" type="ORF">Srubr_66350</name>
</gene>
<name>A0ABQ3RLP5_STRRR</name>
<proteinExistence type="predicted"/>
<sequence length="79" mass="8654">MGPMKIPDGRMAKLHRVGLAQEYDMAGSSSTHHYDLGSSRPNQSPLPGPGESRDGRTDPGREQQQDRTTQRSPGRPAVR</sequence>
<evidence type="ECO:0000313" key="2">
    <source>
        <dbReference type="EMBL" id="GHI56789.1"/>
    </source>
</evidence>
<dbReference type="EMBL" id="BNEA01000015">
    <property type="protein sequence ID" value="GHI56789.1"/>
    <property type="molecule type" value="Genomic_DNA"/>
</dbReference>
<evidence type="ECO:0000256" key="1">
    <source>
        <dbReference type="SAM" id="MobiDB-lite"/>
    </source>
</evidence>
<reference evidence="3" key="1">
    <citation type="submission" date="2023-07" db="EMBL/GenBank/DDBJ databases">
        <title>Whole genome shotgun sequence of Streptomyces achromogenes subsp. rubradiris NBRC 14000.</title>
        <authorList>
            <person name="Komaki H."/>
            <person name="Tamura T."/>
        </authorList>
    </citation>
    <scope>NUCLEOTIDE SEQUENCE [LARGE SCALE GENOMIC DNA]</scope>
    <source>
        <strain evidence="3">NBRC 14000</strain>
    </source>
</reference>
<evidence type="ECO:0008006" key="4">
    <source>
        <dbReference type="Google" id="ProtNLM"/>
    </source>
</evidence>
<feature type="region of interest" description="Disordered" evidence="1">
    <location>
        <begin position="23"/>
        <end position="79"/>
    </location>
</feature>
<feature type="compositionally biased region" description="Basic and acidic residues" evidence="1">
    <location>
        <begin position="51"/>
        <end position="69"/>
    </location>
</feature>
<evidence type="ECO:0000313" key="3">
    <source>
        <dbReference type="Proteomes" id="UP000646738"/>
    </source>
</evidence>